<dbReference type="EMBL" id="GITU01008789">
    <property type="protein sequence ID" value="MBC1177492.1"/>
    <property type="molecule type" value="Transcribed_RNA"/>
</dbReference>
<dbReference type="PANTHER" id="PTHR48021:SF39">
    <property type="entry name" value="MAJOR FACILITATOR SUPERFAMILY (MFS) PROFILE DOMAIN-CONTAINING PROTEIN"/>
    <property type="match status" value="1"/>
</dbReference>
<dbReference type="PANTHER" id="PTHR48021">
    <property type="match status" value="1"/>
</dbReference>
<reference evidence="7" key="2">
    <citation type="journal article" date="2020" name="BMC">
        <title>Leishmania infection induces a limited differential gene expression in the sand fly midgut.</title>
        <authorList>
            <person name="Coutinho-Abreu I.V."/>
            <person name="Serafim T.D."/>
            <person name="Meneses C."/>
            <person name="Kamhawi S."/>
            <person name="Oliveira F."/>
            <person name="Valenzuela J.G."/>
        </authorList>
    </citation>
    <scope>NUCLEOTIDE SEQUENCE</scope>
    <source>
        <strain evidence="7">Jacobina</strain>
        <tissue evidence="7">Midgut</tissue>
    </source>
</reference>
<evidence type="ECO:0000256" key="5">
    <source>
        <dbReference type="SAM" id="Phobius"/>
    </source>
</evidence>
<feature type="transmembrane region" description="Helical" evidence="5">
    <location>
        <begin position="452"/>
        <end position="470"/>
    </location>
</feature>
<dbReference type="KEGG" id="lll:129792203"/>
<feature type="transmembrane region" description="Helical" evidence="5">
    <location>
        <begin position="91"/>
        <end position="110"/>
    </location>
</feature>
<dbReference type="RefSeq" id="XP_055687002.1">
    <property type="nucleotide sequence ID" value="XM_055831027.1"/>
</dbReference>
<protein>
    <submittedName>
        <fullName evidence="7">Putative sugar transporter-signalp detected</fullName>
    </submittedName>
</protein>
<dbReference type="VEuPathDB" id="VectorBase:LLONM1_010294"/>
<dbReference type="FunFam" id="1.20.1250.20:FF:000249">
    <property type="entry name" value="facilitated trehalose transporter Tret1"/>
    <property type="match status" value="1"/>
</dbReference>
<feature type="transmembrane region" description="Helical" evidence="5">
    <location>
        <begin position="116"/>
        <end position="137"/>
    </location>
</feature>
<keyword evidence="3 5" id="KW-1133">Transmembrane helix</keyword>
<dbReference type="GO" id="GO:0016020">
    <property type="term" value="C:membrane"/>
    <property type="evidence" value="ECO:0007669"/>
    <property type="project" value="UniProtKB-SubCell"/>
</dbReference>
<evidence type="ECO:0000259" key="6">
    <source>
        <dbReference type="PROSITE" id="PS50850"/>
    </source>
</evidence>
<evidence type="ECO:0000313" key="7">
    <source>
        <dbReference type="EMBL" id="MBC1177492.1"/>
    </source>
</evidence>
<name>A0A1B0CIY3_LUTLO</name>
<dbReference type="AlphaFoldDB" id="A0A1B0CIY3"/>
<dbReference type="GO" id="GO:0022857">
    <property type="term" value="F:transmembrane transporter activity"/>
    <property type="evidence" value="ECO:0007669"/>
    <property type="project" value="InterPro"/>
</dbReference>
<dbReference type="VEuPathDB" id="VectorBase:LLOJ004416"/>
<dbReference type="InterPro" id="IPR020846">
    <property type="entry name" value="MFS_dom"/>
</dbReference>
<feature type="domain" description="Major facilitator superfamily (MFS) profile" evidence="6">
    <location>
        <begin position="16"/>
        <end position="474"/>
    </location>
</feature>
<dbReference type="Proteomes" id="UP000092461">
    <property type="component" value="Unassembled WGS sequence"/>
</dbReference>
<comment type="subcellular location">
    <subcellularLocation>
        <location evidence="1">Membrane</location>
        <topology evidence="1">Multi-pass membrane protein</topology>
    </subcellularLocation>
</comment>
<dbReference type="EMBL" id="AJWK01013900">
    <property type="status" value="NOT_ANNOTATED_CDS"/>
    <property type="molecule type" value="Genomic_DNA"/>
</dbReference>
<evidence type="ECO:0000256" key="3">
    <source>
        <dbReference type="ARBA" id="ARBA00022989"/>
    </source>
</evidence>
<evidence type="ECO:0000313" key="9">
    <source>
        <dbReference type="Proteomes" id="UP000092461"/>
    </source>
</evidence>
<dbReference type="PROSITE" id="PS00217">
    <property type="entry name" value="SUGAR_TRANSPORT_2"/>
    <property type="match status" value="1"/>
</dbReference>
<dbReference type="Gene3D" id="1.20.1250.20">
    <property type="entry name" value="MFS general substrate transporter like domains"/>
    <property type="match status" value="1"/>
</dbReference>
<feature type="transmembrane region" description="Helical" evidence="5">
    <location>
        <begin position="420"/>
        <end position="440"/>
    </location>
</feature>
<evidence type="ECO:0000256" key="4">
    <source>
        <dbReference type="ARBA" id="ARBA00023136"/>
    </source>
</evidence>
<feature type="transmembrane region" description="Helical" evidence="5">
    <location>
        <begin position="177"/>
        <end position="203"/>
    </location>
</feature>
<accession>A0A1B0CIY3</accession>
<dbReference type="InterPro" id="IPR005829">
    <property type="entry name" value="Sugar_transporter_CS"/>
</dbReference>
<evidence type="ECO:0000256" key="1">
    <source>
        <dbReference type="ARBA" id="ARBA00004141"/>
    </source>
</evidence>
<feature type="transmembrane region" description="Helical" evidence="5">
    <location>
        <begin position="314"/>
        <end position="334"/>
    </location>
</feature>
<dbReference type="SUPFAM" id="SSF103473">
    <property type="entry name" value="MFS general substrate transporter"/>
    <property type="match status" value="1"/>
</dbReference>
<dbReference type="EnsemblMetazoa" id="LLOJ004416-RA">
    <property type="protein sequence ID" value="LLOJ004416-PA"/>
    <property type="gene ID" value="LLOJ004416"/>
</dbReference>
<keyword evidence="9" id="KW-1185">Reference proteome</keyword>
<dbReference type="InterPro" id="IPR050549">
    <property type="entry name" value="MFS_Trehalose_Transporter"/>
</dbReference>
<feature type="transmembrane region" description="Helical" evidence="5">
    <location>
        <begin position="383"/>
        <end position="408"/>
    </location>
</feature>
<keyword evidence="4 5" id="KW-0472">Membrane</keyword>
<organism evidence="8 9">
    <name type="scientific">Lutzomyia longipalpis</name>
    <name type="common">Sand fly</name>
    <dbReference type="NCBI Taxonomy" id="7200"/>
    <lineage>
        <taxon>Eukaryota</taxon>
        <taxon>Metazoa</taxon>
        <taxon>Ecdysozoa</taxon>
        <taxon>Arthropoda</taxon>
        <taxon>Hexapoda</taxon>
        <taxon>Insecta</taxon>
        <taxon>Pterygota</taxon>
        <taxon>Neoptera</taxon>
        <taxon>Endopterygota</taxon>
        <taxon>Diptera</taxon>
        <taxon>Nematocera</taxon>
        <taxon>Psychodoidea</taxon>
        <taxon>Psychodidae</taxon>
        <taxon>Lutzomyia</taxon>
        <taxon>Lutzomyia</taxon>
    </lineage>
</organism>
<reference evidence="8" key="3">
    <citation type="submission" date="2020-05" db="UniProtKB">
        <authorList>
            <consortium name="EnsemblMetazoa"/>
        </authorList>
    </citation>
    <scope>IDENTIFICATION</scope>
    <source>
        <strain evidence="8">Jacobina</strain>
    </source>
</reference>
<dbReference type="InterPro" id="IPR036259">
    <property type="entry name" value="MFS_trans_sf"/>
</dbReference>
<dbReference type="PROSITE" id="PS50850">
    <property type="entry name" value="MFS"/>
    <property type="match status" value="1"/>
</dbReference>
<keyword evidence="2 5" id="KW-0812">Transmembrane</keyword>
<feature type="transmembrane region" description="Helical" evidence="5">
    <location>
        <begin position="341"/>
        <end position="363"/>
    </location>
</feature>
<dbReference type="GeneID" id="129792203"/>
<keyword evidence="7" id="KW-0762">Sugar transport</keyword>
<evidence type="ECO:0000313" key="8">
    <source>
        <dbReference type="EnsemblMetazoa" id="LLOJ004416-PA"/>
    </source>
</evidence>
<dbReference type="OrthoDB" id="6133115at2759"/>
<feature type="transmembrane region" description="Helical" evidence="5">
    <location>
        <begin position="21"/>
        <end position="44"/>
    </location>
</feature>
<dbReference type="InterPro" id="IPR005828">
    <property type="entry name" value="MFS_sugar_transport-like"/>
</dbReference>
<reference evidence="9" key="1">
    <citation type="submission" date="2012-05" db="EMBL/GenBank/DDBJ databases">
        <title>Whole Genome Assembly of Lutzomyia longipalpis.</title>
        <authorList>
            <person name="Richards S."/>
            <person name="Qu C."/>
            <person name="Dillon R."/>
            <person name="Worley K."/>
            <person name="Scherer S."/>
            <person name="Batterton M."/>
            <person name="Taylor A."/>
            <person name="Hawes A."/>
            <person name="Hernandez B."/>
            <person name="Kovar C."/>
            <person name="Mandapat C."/>
            <person name="Pham C."/>
            <person name="Qu C."/>
            <person name="Jing C."/>
            <person name="Bess C."/>
            <person name="Bandaranaike D."/>
            <person name="Ngo D."/>
            <person name="Ongeri F."/>
            <person name="Arias F."/>
            <person name="Lara F."/>
            <person name="Weissenberger G."/>
            <person name="Kamau G."/>
            <person name="Han H."/>
            <person name="Shen H."/>
            <person name="Dinh H."/>
            <person name="Khalil I."/>
            <person name="Jones J."/>
            <person name="Shafer J."/>
            <person name="Jayaseelan J."/>
            <person name="Quiroz J."/>
            <person name="Blankenburg K."/>
            <person name="Nguyen L."/>
            <person name="Jackson L."/>
            <person name="Francisco L."/>
            <person name="Tang L.-Y."/>
            <person name="Pu L.-L."/>
            <person name="Perales L."/>
            <person name="Lorensuhewa L."/>
            <person name="Munidasa M."/>
            <person name="Coyle M."/>
            <person name="Taylor M."/>
            <person name="Puazo M."/>
            <person name="Firestine M."/>
            <person name="Scheel M."/>
            <person name="Javaid M."/>
            <person name="Wang M."/>
            <person name="Li M."/>
            <person name="Tabassum N."/>
            <person name="Saada N."/>
            <person name="Osuji N."/>
            <person name="Aqrawi P."/>
            <person name="Fu Q."/>
            <person name="Thornton R."/>
            <person name="Raj R."/>
            <person name="Goodspeed R."/>
            <person name="Mata R."/>
            <person name="Najjar R."/>
            <person name="Gubbala S."/>
            <person name="Lee S."/>
            <person name="Denson S."/>
            <person name="Patil S."/>
            <person name="Macmil S."/>
            <person name="Qi S."/>
            <person name="Matskevitch T."/>
            <person name="Palculict T."/>
            <person name="Mathew T."/>
            <person name="Vee V."/>
            <person name="Velamala V."/>
            <person name="Korchina V."/>
            <person name="Cai W."/>
            <person name="Liu W."/>
            <person name="Dai W."/>
            <person name="Zou X."/>
            <person name="Zhu Y."/>
            <person name="Zhang Y."/>
            <person name="Wu Y.-Q."/>
            <person name="Xin Y."/>
            <person name="Nazarath L."/>
            <person name="Kovar C."/>
            <person name="Han Y."/>
            <person name="Muzny D."/>
            <person name="Gibbs R."/>
        </authorList>
    </citation>
    <scope>NUCLEOTIDE SEQUENCE [LARGE SCALE GENOMIC DNA]</scope>
    <source>
        <strain evidence="9">Jacobina</strain>
    </source>
</reference>
<feature type="transmembrane region" description="Helical" evidence="5">
    <location>
        <begin position="274"/>
        <end position="294"/>
    </location>
</feature>
<evidence type="ECO:0000256" key="2">
    <source>
        <dbReference type="ARBA" id="ARBA00022692"/>
    </source>
</evidence>
<dbReference type="Pfam" id="PF00083">
    <property type="entry name" value="Sugar_tr"/>
    <property type="match status" value="1"/>
</dbReference>
<feature type="transmembrane region" description="Helical" evidence="5">
    <location>
        <begin position="64"/>
        <end position="84"/>
    </location>
</feature>
<keyword evidence="7" id="KW-0813">Transport</keyword>
<feature type="transmembrane region" description="Helical" evidence="5">
    <location>
        <begin position="149"/>
        <end position="171"/>
    </location>
</feature>
<proteinExistence type="predicted"/>
<sequence>MEERKVSKFRMYLPQILASTAKNLLILDIGLAVAFPTIAIPPLLGTVESKEEEIFHFTAEQASWFGSLAFIFTPIGSILSGWVTEPIGRKNAMILVNLPHIAAWLILHYATSVQQMYLAAVLLGLGTGFMEAPVVTYVGEICQPAIRGILTSCAGVAATLGFFLGYLLGTLVSWREVALICLTIPVFTVVAICFVPETPLWLLSRGREKQAMKSLQWLRGWVDSGIVEKEFLELQRYSINSSRCNPCQKADLTCTHPPPTLIEKMKELIRKRTLKPMFIVTMFFFFCQFSGMSGMRPYIVQIFQAYGAPVDPNWATVVTGLLKFLANIVCMIGVKFIGKRLITLVSIAGTAFCCIAIGFYANAVLPPGWSSFDKHTEVPGDGTFPMVMIYMLSFITSVGMIPVPWMLLSEVFPFKARATSAGIVAALCYIMIFISTKTYLNLERSLGLDGTIWFYGAIAVVGFLFFYFFLPETENRSLEDIEIHFSTQKLTNINIKQKSPETTDEKVEQSIENGLNGCDNKAFTEKY</sequence>